<reference evidence="10 11" key="1">
    <citation type="journal article" date="2018" name="Aquat. Microb. Ecol.">
        <title>Gammaproteobacterial methanotrophs dominate.</title>
        <authorList>
            <person name="Rissanen A.J."/>
            <person name="Saarenheimo J."/>
            <person name="Tiirola M."/>
            <person name="Peura S."/>
            <person name="Aalto S.L."/>
            <person name="Karvinen A."/>
            <person name="Nykanen H."/>
        </authorList>
    </citation>
    <scope>NUCLEOTIDE SEQUENCE [LARGE SCALE GENOMIC DNA]</scope>
    <source>
        <strain evidence="10">AMbin10</strain>
    </source>
</reference>
<dbReference type="SUPFAM" id="SSF47384">
    <property type="entry name" value="Homodimeric domain of signal transducing histidine kinase"/>
    <property type="match status" value="1"/>
</dbReference>
<comment type="catalytic activity">
    <reaction evidence="1">
        <text>ATP + protein L-histidine = ADP + protein N-phospho-L-histidine.</text>
        <dbReference type="EC" id="2.7.13.3"/>
    </reaction>
</comment>
<dbReference type="Pfam" id="PF13426">
    <property type="entry name" value="PAS_9"/>
    <property type="match status" value="1"/>
</dbReference>
<dbReference type="SMART" id="SM00091">
    <property type="entry name" value="PAS"/>
    <property type="match status" value="3"/>
</dbReference>
<dbReference type="FunFam" id="3.30.565.10:FF:000006">
    <property type="entry name" value="Sensor histidine kinase WalK"/>
    <property type="match status" value="1"/>
</dbReference>
<dbReference type="SMART" id="SM00388">
    <property type="entry name" value="HisKA"/>
    <property type="match status" value="1"/>
</dbReference>
<dbReference type="CDD" id="cd00082">
    <property type="entry name" value="HisKA"/>
    <property type="match status" value="1"/>
</dbReference>
<dbReference type="Pfam" id="PF00512">
    <property type="entry name" value="HisKA"/>
    <property type="match status" value="1"/>
</dbReference>
<evidence type="ECO:0000256" key="5">
    <source>
        <dbReference type="ARBA" id="ARBA00022777"/>
    </source>
</evidence>
<accession>A0A2W4TM22</accession>
<dbReference type="InterPro" id="IPR035965">
    <property type="entry name" value="PAS-like_dom_sf"/>
</dbReference>
<feature type="domain" description="PAC" evidence="9">
    <location>
        <begin position="527"/>
        <end position="578"/>
    </location>
</feature>
<sequence length="941" mass="105306">MTLAMWIHTLTGVLSLLIGGLVLLGWQFDVGFLKSLNPQWVSMKPNTAVCFMLVGLAWIASAGAASLLSTGLSRICSSLAGLVGLLSLAEYLFKIDFGIDPLLFVDSPDAVGTSHLGRMAPDAALCFMLLAAAMWLSTLKRAIWHFFALAVLGTLVVSVALADILFFHSAFSSTYSIAYYWGGLTMMAVPTASLFVLLGAVIVWEAWRQSLKLGTLSGNAVALNAFWSVLLVGSLAWNLLQEYSHTLDAAKDIARANIYEGIRGGIDSSVSLAPYLAKSTQRINELSLTHGIVWLFGLAGFGFAYRREHFLEKERQLTAEALQSNMERFRIAAETSNDLIYEWDIGQRVQWFGDIDGLLGYQLNEFPRTLQAWRDSLHPDDAESIMAALHAHLRQGAPYATEYRIQCKDGTYRWWSARGFTEKSPDGNLVRMIGTVTDITQRKQMEEKLLDAELRLRALIESKIVGIIIADSAGAISEANDGFLSMLGYTREEFEGCKLRWDDLTPPEHQANDLLASQQLKDRGIVSPWEKEYLHKDGHRVPVLVGAAGFQRVMGEVNAVCFVLDLTSRKRAELELRQSEERFRAIFEQASIGVAQILSKTGEPVLVNKKYCEITGYSDEEMLHTSIRTIVHPDDLHSDLDNMQLLFAGKIPSFTMEKRYYHKQSHIVWVHLTVSPMWLPGQTPTYHIAIVEDITSRKQTEGYLASTLANLERSNKELEQFAYIASHDLQEPLRMVASYTQLLAQHCEGQLDDKAQKYIGYAVDGAMRMQRLINDLLDYSRVQTQGHAPQLVNAEAALADVVRNLSATLLENQAIITHEGLPSLTVDEVQFQQLLQNLIGNAIKFRREEVPRVHISARDCGHEWLFTVRDNGIGFEAKFAERIFQIFQRLHTRQEYPGTGIGLAICKRIVERHGGKISCDSMPGMGSTFYFTLPKSKEIRV</sequence>
<evidence type="ECO:0000259" key="8">
    <source>
        <dbReference type="PROSITE" id="PS50112"/>
    </source>
</evidence>
<dbReference type="GO" id="GO:0005886">
    <property type="term" value="C:plasma membrane"/>
    <property type="evidence" value="ECO:0007669"/>
    <property type="project" value="UniProtKB-ARBA"/>
</dbReference>
<dbReference type="InterPro" id="IPR036097">
    <property type="entry name" value="HisK_dim/P_sf"/>
</dbReference>
<dbReference type="InterPro" id="IPR004358">
    <property type="entry name" value="Sig_transdc_His_kin-like_C"/>
</dbReference>
<dbReference type="InterPro" id="IPR000700">
    <property type="entry name" value="PAS-assoc_C"/>
</dbReference>
<dbReference type="SUPFAM" id="SSF55874">
    <property type="entry name" value="ATPase domain of HSP90 chaperone/DNA topoisomerase II/histidine kinase"/>
    <property type="match status" value="1"/>
</dbReference>
<keyword evidence="6" id="KW-0472">Membrane</keyword>
<dbReference type="EC" id="2.7.13.3" evidence="2"/>
<dbReference type="NCBIfam" id="TIGR00229">
    <property type="entry name" value="sensory_box"/>
    <property type="match status" value="3"/>
</dbReference>
<dbReference type="Pfam" id="PF02518">
    <property type="entry name" value="HATPase_c"/>
    <property type="match status" value="1"/>
</dbReference>
<dbReference type="Proteomes" id="UP000249396">
    <property type="component" value="Unassembled WGS sequence"/>
</dbReference>
<feature type="domain" description="PAS" evidence="8">
    <location>
        <begin position="579"/>
        <end position="650"/>
    </location>
</feature>
<feature type="transmembrane region" description="Helical" evidence="6">
    <location>
        <begin position="46"/>
        <end position="68"/>
    </location>
</feature>
<evidence type="ECO:0000256" key="2">
    <source>
        <dbReference type="ARBA" id="ARBA00012438"/>
    </source>
</evidence>
<dbReference type="PROSITE" id="PS50112">
    <property type="entry name" value="PAS"/>
    <property type="match status" value="2"/>
</dbReference>
<dbReference type="InterPro" id="IPR003594">
    <property type="entry name" value="HATPase_dom"/>
</dbReference>
<name>A0A2W4TM22_9GAMM</name>
<dbReference type="InterPro" id="IPR036890">
    <property type="entry name" value="HATPase_C_sf"/>
</dbReference>
<evidence type="ECO:0000256" key="4">
    <source>
        <dbReference type="ARBA" id="ARBA00022679"/>
    </source>
</evidence>
<keyword evidence="3" id="KW-0597">Phosphoprotein</keyword>
<organism evidence="10 11">
    <name type="scientific">Candidatus Methylumidiphilus alinenensis</name>
    <dbReference type="NCBI Taxonomy" id="2202197"/>
    <lineage>
        <taxon>Bacteria</taxon>
        <taxon>Pseudomonadati</taxon>
        <taxon>Pseudomonadota</taxon>
        <taxon>Gammaproteobacteria</taxon>
        <taxon>Methylococcales</taxon>
        <taxon>Candidatus Methylumidiphilus</taxon>
    </lineage>
</organism>
<feature type="domain" description="PAC" evidence="9">
    <location>
        <begin position="399"/>
        <end position="451"/>
    </location>
</feature>
<dbReference type="InterPro" id="IPR001610">
    <property type="entry name" value="PAC"/>
</dbReference>
<comment type="caution">
    <text evidence="10">The sequence shown here is derived from an EMBL/GenBank/DDBJ whole genome shotgun (WGS) entry which is preliminary data.</text>
</comment>
<gene>
    <name evidence="10" type="ORF">DM484_04360</name>
</gene>
<evidence type="ECO:0000259" key="7">
    <source>
        <dbReference type="PROSITE" id="PS50109"/>
    </source>
</evidence>
<feature type="transmembrane region" description="Helical" evidence="6">
    <location>
        <begin position="143"/>
        <end position="167"/>
    </location>
</feature>
<dbReference type="Gene3D" id="3.30.450.20">
    <property type="entry name" value="PAS domain"/>
    <property type="match status" value="3"/>
</dbReference>
<dbReference type="Gene3D" id="3.30.565.10">
    <property type="entry name" value="Histidine kinase-like ATPase, C-terminal domain"/>
    <property type="match status" value="1"/>
</dbReference>
<dbReference type="InterPro" id="IPR052162">
    <property type="entry name" value="Sensor_kinase/Photoreceptor"/>
</dbReference>
<evidence type="ECO:0000313" key="11">
    <source>
        <dbReference type="Proteomes" id="UP000249396"/>
    </source>
</evidence>
<dbReference type="InterPro" id="IPR005467">
    <property type="entry name" value="His_kinase_dom"/>
</dbReference>
<evidence type="ECO:0000256" key="6">
    <source>
        <dbReference type="SAM" id="Phobius"/>
    </source>
</evidence>
<protein>
    <recommendedName>
        <fullName evidence="2">histidine kinase</fullName>
        <ecNumber evidence="2">2.7.13.3</ecNumber>
    </recommendedName>
</protein>
<keyword evidence="6" id="KW-1133">Transmembrane helix</keyword>
<feature type="transmembrane region" description="Helical" evidence="6">
    <location>
        <begin position="216"/>
        <end position="237"/>
    </location>
</feature>
<feature type="domain" description="PAS" evidence="8">
    <location>
        <begin position="452"/>
        <end position="496"/>
    </location>
</feature>
<dbReference type="Gene3D" id="1.10.287.130">
    <property type="match status" value="1"/>
</dbReference>
<keyword evidence="5" id="KW-0418">Kinase</keyword>
<feature type="transmembrane region" description="Helical" evidence="6">
    <location>
        <begin position="7"/>
        <end position="26"/>
    </location>
</feature>
<evidence type="ECO:0000256" key="3">
    <source>
        <dbReference type="ARBA" id="ARBA00022553"/>
    </source>
</evidence>
<dbReference type="SUPFAM" id="SSF55785">
    <property type="entry name" value="PYP-like sensor domain (PAS domain)"/>
    <property type="match status" value="3"/>
</dbReference>
<evidence type="ECO:0000259" key="9">
    <source>
        <dbReference type="PROSITE" id="PS50113"/>
    </source>
</evidence>
<dbReference type="AlphaFoldDB" id="A0A2W4TM22"/>
<dbReference type="EMBL" id="QJPH01000187">
    <property type="protein sequence ID" value="PZN83407.1"/>
    <property type="molecule type" value="Genomic_DNA"/>
</dbReference>
<dbReference type="SMART" id="SM00086">
    <property type="entry name" value="PAC"/>
    <property type="match status" value="3"/>
</dbReference>
<feature type="domain" description="PAC" evidence="9">
    <location>
        <begin position="654"/>
        <end position="706"/>
    </location>
</feature>
<dbReference type="InterPro" id="IPR013655">
    <property type="entry name" value="PAS_fold_3"/>
</dbReference>
<evidence type="ECO:0000313" key="10">
    <source>
        <dbReference type="EMBL" id="PZN83407.1"/>
    </source>
</evidence>
<dbReference type="PRINTS" id="PR00344">
    <property type="entry name" value="BCTRLSENSOR"/>
</dbReference>
<dbReference type="PANTHER" id="PTHR43304:SF1">
    <property type="entry name" value="PAC DOMAIN-CONTAINING PROTEIN"/>
    <property type="match status" value="1"/>
</dbReference>
<dbReference type="GO" id="GO:0000155">
    <property type="term" value="F:phosphorelay sensor kinase activity"/>
    <property type="evidence" value="ECO:0007669"/>
    <property type="project" value="InterPro"/>
</dbReference>
<feature type="transmembrane region" description="Helical" evidence="6">
    <location>
        <begin position="179"/>
        <end position="204"/>
    </location>
</feature>
<keyword evidence="6" id="KW-0812">Transmembrane</keyword>
<dbReference type="CDD" id="cd16921">
    <property type="entry name" value="HATPase_FilI-like"/>
    <property type="match status" value="1"/>
</dbReference>
<dbReference type="PROSITE" id="PS50109">
    <property type="entry name" value="HIS_KIN"/>
    <property type="match status" value="1"/>
</dbReference>
<dbReference type="SMART" id="SM00387">
    <property type="entry name" value="HATPase_c"/>
    <property type="match status" value="1"/>
</dbReference>
<keyword evidence="4" id="KW-0808">Transferase</keyword>
<dbReference type="InterPro" id="IPR000014">
    <property type="entry name" value="PAS"/>
</dbReference>
<feature type="transmembrane region" description="Helical" evidence="6">
    <location>
        <begin position="115"/>
        <end position="136"/>
    </location>
</feature>
<dbReference type="InterPro" id="IPR003661">
    <property type="entry name" value="HisK_dim/P_dom"/>
</dbReference>
<evidence type="ECO:0000256" key="1">
    <source>
        <dbReference type="ARBA" id="ARBA00000085"/>
    </source>
</evidence>
<proteinExistence type="predicted"/>
<dbReference type="PANTHER" id="PTHR43304">
    <property type="entry name" value="PHYTOCHROME-LIKE PROTEIN CPH1"/>
    <property type="match status" value="1"/>
</dbReference>
<feature type="domain" description="Histidine kinase" evidence="7">
    <location>
        <begin position="724"/>
        <end position="937"/>
    </location>
</feature>
<feature type="transmembrane region" description="Helical" evidence="6">
    <location>
        <begin position="75"/>
        <end position="95"/>
    </location>
</feature>
<dbReference type="Pfam" id="PF08447">
    <property type="entry name" value="PAS_3"/>
    <property type="match status" value="2"/>
</dbReference>
<dbReference type="PROSITE" id="PS50113">
    <property type="entry name" value="PAC"/>
    <property type="match status" value="3"/>
</dbReference>
<dbReference type="CDD" id="cd00130">
    <property type="entry name" value="PAS"/>
    <property type="match status" value="3"/>
</dbReference>